<dbReference type="InterPro" id="IPR036388">
    <property type="entry name" value="WH-like_DNA-bd_sf"/>
</dbReference>
<dbReference type="PROSITE" id="PS50043">
    <property type="entry name" value="HTH_LUXR_2"/>
    <property type="match status" value="1"/>
</dbReference>
<dbReference type="Pfam" id="PF00196">
    <property type="entry name" value="GerE"/>
    <property type="match status" value="1"/>
</dbReference>
<dbReference type="GO" id="GO:0006355">
    <property type="term" value="P:regulation of DNA-templated transcription"/>
    <property type="evidence" value="ECO:0007669"/>
    <property type="project" value="InterPro"/>
</dbReference>
<dbReference type="InterPro" id="IPR000792">
    <property type="entry name" value="Tscrpt_reg_LuxR_C"/>
</dbReference>
<reference evidence="5" key="1">
    <citation type="submission" date="2023-01" db="EMBL/GenBank/DDBJ databases">
        <title>Whole-genome sequence of Pseudomonas putida NBRC 14671.</title>
        <authorList>
            <person name="Morohoshi T."/>
            <person name="Someya N."/>
        </authorList>
    </citation>
    <scope>NUCLEOTIDE SEQUENCE</scope>
    <source>
        <strain evidence="5">NBRC 14671</strain>
    </source>
</reference>
<keyword evidence="3" id="KW-0804">Transcription</keyword>
<feature type="domain" description="HTH luxR-type" evidence="4">
    <location>
        <begin position="171"/>
        <end position="232"/>
    </location>
</feature>
<keyword evidence="2" id="KW-0238">DNA-binding</keyword>
<name>A0AA37VNY5_PSEPU</name>
<protein>
    <submittedName>
        <fullName evidence="5">Helix-turn-helix transcriptional regulator</fullName>
    </submittedName>
</protein>
<keyword evidence="1" id="KW-0805">Transcription regulation</keyword>
<organism evidence="5 6">
    <name type="scientific">Pseudomonas putida</name>
    <name type="common">Arthrobacter siderocapsulatus</name>
    <dbReference type="NCBI Taxonomy" id="303"/>
    <lineage>
        <taxon>Bacteria</taxon>
        <taxon>Pseudomonadati</taxon>
        <taxon>Pseudomonadota</taxon>
        <taxon>Gammaproteobacteria</taxon>
        <taxon>Pseudomonadales</taxon>
        <taxon>Pseudomonadaceae</taxon>
        <taxon>Pseudomonas</taxon>
    </lineage>
</organism>
<dbReference type="PANTHER" id="PTHR44688">
    <property type="entry name" value="DNA-BINDING TRANSCRIPTIONAL ACTIVATOR DEVR_DOSR"/>
    <property type="match status" value="1"/>
</dbReference>
<dbReference type="GO" id="GO:0003677">
    <property type="term" value="F:DNA binding"/>
    <property type="evidence" value="ECO:0007669"/>
    <property type="project" value="UniProtKB-KW"/>
</dbReference>
<sequence length="232" mass="26472">MNAALRADEIDCMAEIVWLLCEHRGKAEARPAVLGLVAKLLNADYTSSFIWSEDLQRSTRRCSINISEQLLHEYDQHHHQYDLVTPTMHQVGHAANVDSAIKRSTLLNSQFYSEFLKPAGMFHGINVYFKDNHQDVGDLRIWRGAGDPPFCERDEKILKDLTPYFVRSLSAQKTEARLSQREMDVAKLVANGASDKQVALILGISFTTVRTHLNNAMKKFKCTNRTQLSRYF</sequence>
<dbReference type="CDD" id="cd06170">
    <property type="entry name" value="LuxR_C_like"/>
    <property type="match status" value="1"/>
</dbReference>
<dbReference type="InterPro" id="IPR016032">
    <property type="entry name" value="Sig_transdc_resp-reg_C-effctor"/>
</dbReference>
<evidence type="ECO:0000256" key="2">
    <source>
        <dbReference type="ARBA" id="ARBA00023125"/>
    </source>
</evidence>
<dbReference type="PRINTS" id="PR00038">
    <property type="entry name" value="HTHLUXR"/>
</dbReference>
<dbReference type="AlphaFoldDB" id="A0AA37VNY5"/>
<comment type="caution">
    <text evidence="5">The sequence shown here is derived from an EMBL/GenBank/DDBJ whole genome shotgun (WGS) entry which is preliminary data.</text>
</comment>
<evidence type="ECO:0000313" key="6">
    <source>
        <dbReference type="Proteomes" id="UP001161257"/>
    </source>
</evidence>
<dbReference type="RefSeq" id="WP_284356910.1">
    <property type="nucleotide sequence ID" value="NZ_BSKF01000016.1"/>
</dbReference>
<dbReference type="Proteomes" id="UP001161257">
    <property type="component" value="Unassembled WGS sequence"/>
</dbReference>
<dbReference type="SMART" id="SM00421">
    <property type="entry name" value="HTH_LUXR"/>
    <property type="match status" value="1"/>
</dbReference>
<proteinExistence type="predicted"/>
<dbReference type="SUPFAM" id="SSF46894">
    <property type="entry name" value="C-terminal effector domain of the bipartite response regulators"/>
    <property type="match status" value="1"/>
</dbReference>
<gene>
    <name evidence="5" type="ORF">PPUN14671_46530</name>
</gene>
<evidence type="ECO:0000256" key="3">
    <source>
        <dbReference type="ARBA" id="ARBA00023163"/>
    </source>
</evidence>
<evidence type="ECO:0000256" key="1">
    <source>
        <dbReference type="ARBA" id="ARBA00023015"/>
    </source>
</evidence>
<dbReference type="EMBL" id="BSKJ01000013">
    <property type="protein sequence ID" value="GLO37816.1"/>
    <property type="molecule type" value="Genomic_DNA"/>
</dbReference>
<dbReference type="PANTHER" id="PTHR44688:SF16">
    <property type="entry name" value="DNA-BINDING TRANSCRIPTIONAL ACTIVATOR DEVR_DOSR"/>
    <property type="match status" value="1"/>
</dbReference>
<accession>A0AA37VNY5</accession>
<evidence type="ECO:0000313" key="5">
    <source>
        <dbReference type="EMBL" id="GLO37816.1"/>
    </source>
</evidence>
<dbReference type="Gene3D" id="1.10.10.10">
    <property type="entry name" value="Winged helix-like DNA-binding domain superfamily/Winged helix DNA-binding domain"/>
    <property type="match status" value="1"/>
</dbReference>
<evidence type="ECO:0000259" key="4">
    <source>
        <dbReference type="PROSITE" id="PS50043"/>
    </source>
</evidence>